<keyword evidence="2" id="KW-1185">Reference proteome</keyword>
<evidence type="ECO:0000313" key="1">
    <source>
        <dbReference type="EMBL" id="BBI99911.1"/>
    </source>
</evidence>
<proteinExistence type="predicted"/>
<protein>
    <submittedName>
        <fullName evidence="1">Uncharacterized protein</fullName>
    </submittedName>
</protein>
<name>A0AAN1T0G3_9PROT</name>
<dbReference type="KEGG" id="fku:FGKAn22_16040"/>
<sequence length="131" mass="14963">MTSFFGIDEHHTDSTLDHGLVCLDKSNEREAALLGSFRRIATEDVVFVKHYTPQTGLTVKSVGIVLSSFGTEDDKGICIPVEWVWKGEKFLEQLSEELLHCAEPIYEEFNILVQREIIDLAPDRLELPEEW</sequence>
<dbReference type="RefSeq" id="WP_212785174.1">
    <property type="nucleotide sequence ID" value="NZ_AP019536.1"/>
</dbReference>
<dbReference type="EMBL" id="AP019536">
    <property type="protein sequence ID" value="BBI99911.1"/>
    <property type="molecule type" value="Genomic_DNA"/>
</dbReference>
<evidence type="ECO:0000313" key="2">
    <source>
        <dbReference type="Proteomes" id="UP001319121"/>
    </source>
</evidence>
<accession>A0AAN1T0G3</accession>
<organism evidence="1 2">
    <name type="scientific">Ferrigenium kumadai</name>
    <dbReference type="NCBI Taxonomy" id="1682490"/>
    <lineage>
        <taxon>Bacteria</taxon>
        <taxon>Pseudomonadati</taxon>
        <taxon>Pseudomonadota</taxon>
        <taxon>Betaproteobacteria</taxon>
        <taxon>Nitrosomonadales</taxon>
        <taxon>Gallionellaceae</taxon>
        <taxon>Ferrigenium</taxon>
    </lineage>
</organism>
<dbReference type="AlphaFoldDB" id="A0AAN1T0G3"/>
<dbReference type="Proteomes" id="UP001319121">
    <property type="component" value="Chromosome"/>
</dbReference>
<reference evidence="1 2" key="1">
    <citation type="submission" date="2019-03" db="EMBL/GenBank/DDBJ databases">
        <title>Complete genome sequence of Ferrigenium kumadai strain An22, a microaerophilic iron-oxidizing bacterium isolated from a paddy field soil.</title>
        <authorList>
            <person name="Watanabe T."/>
            <person name="Asakawa S."/>
        </authorList>
    </citation>
    <scope>NUCLEOTIDE SEQUENCE [LARGE SCALE GENOMIC DNA]</scope>
    <source>
        <strain evidence="1 2">An22</strain>
    </source>
</reference>
<gene>
    <name evidence="1" type="ORF">FGKAn22_16040</name>
</gene>